<feature type="region of interest" description="Disordered" evidence="1">
    <location>
        <begin position="69"/>
        <end position="138"/>
    </location>
</feature>
<name>A0ABQ9I3A6_9NEOP</name>
<comment type="caution">
    <text evidence="2">The sequence shown here is derived from an EMBL/GenBank/DDBJ whole genome shotgun (WGS) entry which is preliminary data.</text>
</comment>
<sequence length="697" mass="77811">MKMLVLFSNDAEIFTILPELHSSVVLKVLRFSAELILDTIPRYVHPQSLGVVPEQCRGTTMESMLIIRDTSDGMKGREERETPEKTRRPAASSSMISKCENPERPRQESNPIRQGRGEFEQRVRVDHQSHAPTDGSRDCSHVFDSLALKNVRSHFSLIAPASTVRFECAVLKAAELSPSPILKGRKIKLALRKSAPWDAHPVKYERTFVWKTVNSALHWLAAGQYGKTGVVLTSRMALSDNRDNYNTVFLQRYRYRQRPVVTSHAARIPPGRSRLQGGGGGEVPRRVSQARRQALIIPRARPPAPAARTSTTGHMHPDNCVFIGCYPTPGSYGIRKVFPCKSAIGSEACRAGLINCDPIAKIRHHNVSSQCSYILVELQLKEPTHYSSSAGQHDLLCSTTFIIDWSSVTEATAGTQVILVSVFPLTTVLVQANMTYCALQRSLLAVVNVQTKAIELMPVMVEKRHSHLARLWACTHLKTAVTAATIVDRLHMNDTYVRYCTEQGTSVHGQTTRLPPTKANEVRFPAGLLPDFRVWESCRTMPLDLPLLRSSIPALLRTRLNSPSSALNTSVLRAAQILPTLRLLPHFDMVLMFTHLLLNRRRSLVVITENGGRARWRYVQDSVISSWWLAADRQLCLIRVSVATGNSALTAEHFTIVCPNHVQCNRKGSNFTNIQQPIGKRRGLKYIQYCNSNSAGC</sequence>
<gene>
    <name evidence="2" type="ORF">PR048_010648</name>
</gene>
<proteinExistence type="predicted"/>
<reference evidence="2 3" key="1">
    <citation type="submission" date="2023-02" db="EMBL/GenBank/DDBJ databases">
        <title>LHISI_Scaffold_Assembly.</title>
        <authorList>
            <person name="Stuart O.P."/>
            <person name="Cleave R."/>
            <person name="Magrath M.J.L."/>
            <person name="Mikheyev A.S."/>
        </authorList>
    </citation>
    <scope>NUCLEOTIDE SEQUENCE [LARGE SCALE GENOMIC DNA]</scope>
    <source>
        <strain evidence="2">Daus_M_001</strain>
        <tissue evidence="2">Leg muscle</tissue>
    </source>
</reference>
<evidence type="ECO:0000313" key="2">
    <source>
        <dbReference type="EMBL" id="KAJ8891134.1"/>
    </source>
</evidence>
<feature type="compositionally biased region" description="Basic and acidic residues" evidence="1">
    <location>
        <begin position="69"/>
        <end position="87"/>
    </location>
</feature>
<dbReference type="Proteomes" id="UP001159363">
    <property type="component" value="Chromosome 3"/>
</dbReference>
<keyword evidence="3" id="KW-1185">Reference proteome</keyword>
<accession>A0ABQ9I3A6</accession>
<feature type="compositionally biased region" description="Basic and acidic residues" evidence="1">
    <location>
        <begin position="115"/>
        <end position="138"/>
    </location>
</feature>
<evidence type="ECO:0000313" key="3">
    <source>
        <dbReference type="Proteomes" id="UP001159363"/>
    </source>
</evidence>
<evidence type="ECO:0000256" key="1">
    <source>
        <dbReference type="SAM" id="MobiDB-lite"/>
    </source>
</evidence>
<organism evidence="2 3">
    <name type="scientific">Dryococelus australis</name>
    <dbReference type="NCBI Taxonomy" id="614101"/>
    <lineage>
        <taxon>Eukaryota</taxon>
        <taxon>Metazoa</taxon>
        <taxon>Ecdysozoa</taxon>
        <taxon>Arthropoda</taxon>
        <taxon>Hexapoda</taxon>
        <taxon>Insecta</taxon>
        <taxon>Pterygota</taxon>
        <taxon>Neoptera</taxon>
        <taxon>Polyneoptera</taxon>
        <taxon>Phasmatodea</taxon>
        <taxon>Verophasmatodea</taxon>
        <taxon>Anareolatae</taxon>
        <taxon>Phasmatidae</taxon>
        <taxon>Eurycanthinae</taxon>
        <taxon>Dryococelus</taxon>
    </lineage>
</organism>
<protein>
    <submittedName>
        <fullName evidence="2">Uncharacterized protein</fullName>
    </submittedName>
</protein>
<dbReference type="EMBL" id="JARBHB010000003">
    <property type="protein sequence ID" value="KAJ8891134.1"/>
    <property type="molecule type" value="Genomic_DNA"/>
</dbReference>